<sequence>MQKAGFWPILVAIIVAVALVPTMAVAQPTHDATRSEIENLKKRIAALEKDEVELDEPFSLWALGKRIDFGGLLELEGSWHKSEGGDESSDLQLATIELYADVAINDNIGGHLSLLWEEGETESMEVDQAVILLRHPYPVWGMHPTFAGGKMYLPFGNFESVFITDPLTLELGETNQTAVVLGVEGDFAVLRVGVFNGEVDTVGDDDSIDSWVASFDIILAEGLSMGVSYLSDLAESDIGLVTDADLYTSSVDGIAFYGTWEMNAFVLQAEYVAALRGFSADVVAAGEDLTGKRPQAWNVELAWLPAERWQLGVKAEGAKDFQDDLQRYGGVVSRGLFRSTVLALEYLYGDSDAEKSHSVMAQLAFQF</sequence>
<feature type="chain" id="PRO_5002161785" description="LbtU family siderophore porin" evidence="1">
    <location>
        <begin position="27"/>
        <end position="367"/>
    </location>
</feature>
<dbReference type="EMBL" id="JWJD01000001">
    <property type="protein sequence ID" value="KIH77351.1"/>
    <property type="molecule type" value="Genomic_DNA"/>
</dbReference>
<organism evidence="2 3">
    <name type="scientific">Geoalkalibacter ferrihydriticus DSM 17813</name>
    <dbReference type="NCBI Taxonomy" id="1121915"/>
    <lineage>
        <taxon>Bacteria</taxon>
        <taxon>Pseudomonadati</taxon>
        <taxon>Thermodesulfobacteriota</taxon>
        <taxon>Desulfuromonadia</taxon>
        <taxon>Desulfuromonadales</taxon>
        <taxon>Geoalkalibacteraceae</taxon>
        <taxon>Geoalkalibacter</taxon>
    </lineage>
</organism>
<evidence type="ECO:0000256" key="1">
    <source>
        <dbReference type="SAM" id="SignalP"/>
    </source>
</evidence>
<comment type="caution">
    <text evidence="2">The sequence shown here is derived from an EMBL/GenBank/DDBJ whole genome shotgun (WGS) entry which is preliminary data.</text>
</comment>
<evidence type="ECO:0008006" key="4">
    <source>
        <dbReference type="Google" id="ProtNLM"/>
    </source>
</evidence>
<gene>
    <name evidence="2" type="ORF">GFER_00950</name>
</gene>
<keyword evidence="3" id="KW-1185">Reference proteome</keyword>
<name>A0A0C2HJV8_9BACT</name>
<dbReference type="Proteomes" id="UP000035068">
    <property type="component" value="Unassembled WGS sequence"/>
</dbReference>
<protein>
    <recommendedName>
        <fullName evidence="4">LbtU family siderophore porin</fullName>
    </recommendedName>
</protein>
<evidence type="ECO:0000313" key="2">
    <source>
        <dbReference type="EMBL" id="KIH77351.1"/>
    </source>
</evidence>
<dbReference type="NCBIfam" id="NF033652">
    <property type="entry name" value="LbtU_sider_porin"/>
    <property type="match status" value="1"/>
</dbReference>
<dbReference type="InterPro" id="IPR023614">
    <property type="entry name" value="Porin_dom_sf"/>
</dbReference>
<dbReference type="SUPFAM" id="SSF56935">
    <property type="entry name" value="Porins"/>
    <property type="match status" value="1"/>
</dbReference>
<dbReference type="AlphaFoldDB" id="A0A0C2HJV8"/>
<evidence type="ECO:0000313" key="3">
    <source>
        <dbReference type="Proteomes" id="UP000035068"/>
    </source>
</evidence>
<reference evidence="2 3" key="1">
    <citation type="submission" date="2014-12" db="EMBL/GenBank/DDBJ databases">
        <title>Genomes of Geoalkalibacter ferrihydriticus and Geoalkalibacter subterraneus, two haloalkaliphilic metal-reducing members of the Geobacteraceae.</title>
        <authorList>
            <person name="Badalamenti J.P."/>
            <person name="Torres C.I."/>
            <person name="Krajmalnik-Brown R."/>
            <person name="Bond D.R."/>
        </authorList>
    </citation>
    <scope>NUCLEOTIDE SEQUENCE [LARGE SCALE GENOMIC DNA]</scope>
    <source>
        <strain evidence="2 3">DSM 17813</strain>
    </source>
</reference>
<keyword evidence="1" id="KW-0732">Signal</keyword>
<feature type="signal peptide" evidence="1">
    <location>
        <begin position="1"/>
        <end position="26"/>
    </location>
</feature>
<proteinExistence type="predicted"/>
<accession>A0A0C2HJV8</accession>
<dbReference type="Gene3D" id="2.40.160.10">
    <property type="entry name" value="Porin"/>
    <property type="match status" value="1"/>
</dbReference>